<proteinExistence type="predicted"/>
<evidence type="ECO:0008006" key="3">
    <source>
        <dbReference type="Google" id="ProtNLM"/>
    </source>
</evidence>
<sequence length="160" mass="19067">MEKDHVFHRNCYEILRMGLDIESKLDFFISNYFCSPQSYKTFVFEDLILVEFMGFGRKIELFKKICKKENIDKERINKIVEAVRFVNNIRNRVAHDELIISNQKEGIKLQKRKSVQDKKDELKITDDLAKEVDERKLFSIQEIIKIHIELSNPSRDIAGW</sequence>
<evidence type="ECO:0000313" key="1">
    <source>
        <dbReference type="EMBL" id="CAD6494211.1"/>
    </source>
</evidence>
<dbReference type="AlphaFoldDB" id="A0A811TCV7"/>
<comment type="caution">
    <text evidence="1">The sequence shown here is derived from an EMBL/GenBank/DDBJ whole genome shotgun (WGS) entry which is preliminary data.</text>
</comment>
<evidence type="ECO:0000313" key="2">
    <source>
        <dbReference type="Proteomes" id="UP000612009"/>
    </source>
</evidence>
<reference evidence="1" key="1">
    <citation type="submission" date="2020-10" db="EMBL/GenBank/DDBJ databases">
        <authorList>
            <person name="Hahn C.J."/>
            <person name="Laso-Perez R."/>
            <person name="Vulcano F."/>
            <person name="Vaziourakis K.-M."/>
            <person name="Stokke R."/>
            <person name="Steen I.H."/>
            <person name="Teske A."/>
            <person name="Boetius A."/>
            <person name="Liebeke M."/>
            <person name="Amann R."/>
            <person name="Knittel K."/>
        </authorList>
    </citation>
    <scope>NUCLEOTIDE SEQUENCE</scope>
    <source>
        <strain evidence="1">Gfbio:e3339647-f889-4370-9287-4fb5cb688e4c:AG392J18_GoMArc1</strain>
    </source>
</reference>
<organism evidence="1 2">
    <name type="scientific">Candidatus Argoarchaeum ethanivorans</name>
    <dbReference type="NCBI Taxonomy" id="2608793"/>
    <lineage>
        <taxon>Archaea</taxon>
        <taxon>Methanobacteriati</taxon>
        <taxon>Methanobacteriota</taxon>
        <taxon>Stenosarchaea group</taxon>
        <taxon>Methanomicrobia</taxon>
        <taxon>Methanosarcinales</taxon>
        <taxon>Methanosarcinales incertae sedis</taxon>
        <taxon>GOM Arc I cluster</taxon>
        <taxon>Candidatus Argoarchaeum</taxon>
    </lineage>
</organism>
<dbReference type="Proteomes" id="UP000612009">
    <property type="component" value="Unassembled WGS sequence"/>
</dbReference>
<gene>
    <name evidence="1" type="ORF">LAKADJCE_00665</name>
</gene>
<name>A0A811TCV7_9EURY</name>
<accession>A0A811TCV7</accession>
<protein>
    <recommendedName>
        <fullName evidence="3">RiboL-PSP-HEPN domain-containing protein</fullName>
    </recommendedName>
</protein>
<dbReference type="EMBL" id="CAJHIR010000040">
    <property type="protein sequence ID" value="CAD6494211.1"/>
    <property type="molecule type" value="Genomic_DNA"/>
</dbReference>